<dbReference type="PANTHER" id="PTHR44196:SF3">
    <property type="entry name" value="SHORT CHAIN DEHYDROGENASE FAMILY PROTEIN"/>
    <property type="match status" value="1"/>
</dbReference>
<evidence type="ECO:0000256" key="1">
    <source>
        <dbReference type="ARBA" id="ARBA00006484"/>
    </source>
</evidence>
<name>A0A174HZD7_9BACE</name>
<dbReference type="RefSeq" id="WP_055170255.1">
    <property type="nucleotide sequence ID" value="NZ_CZAI01000002.1"/>
</dbReference>
<protein>
    <submittedName>
        <fullName evidence="3">Oxidoreductase</fullName>
        <ecNumber evidence="3">1.-.-.-</ecNumber>
    </submittedName>
</protein>
<dbReference type="Pfam" id="PF00106">
    <property type="entry name" value="adh_short"/>
    <property type="match status" value="1"/>
</dbReference>
<sequence>MKRAIIIGATSGIGQEVAKNLLREGWQIGIAGRRQPALEDFQRIAPEQIKVQSLDVTQADAAEKLNTLIRKLGGMDLFLLSSGIGFQNPELDIDIELNTARTNVEGFTRMVDTAFDYFKQHGGGHLAVISSIAGTKGLGIAPAYSATKRFQNTYIDALEQLSHLQKLNIRFTDIRPGFVATALLGDGKHYPMLMKADKVGQAITRALNRKRRTVIIDGRYRVLVFFWRLIPHWLWKRLPVKNKS</sequence>
<organism evidence="3 4">
    <name type="scientific">Bacteroides caccae</name>
    <dbReference type="NCBI Taxonomy" id="47678"/>
    <lineage>
        <taxon>Bacteria</taxon>
        <taxon>Pseudomonadati</taxon>
        <taxon>Bacteroidota</taxon>
        <taxon>Bacteroidia</taxon>
        <taxon>Bacteroidales</taxon>
        <taxon>Bacteroidaceae</taxon>
        <taxon>Bacteroides</taxon>
    </lineage>
</organism>
<dbReference type="InterPro" id="IPR002347">
    <property type="entry name" value="SDR_fam"/>
</dbReference>
<dbReference type="Proteomes" id="UP000095657">
    <property type="component" value="Unassembled WGS sequence"/>
</dbReference>
<dbReference type="InterPro" id="IPR036291">
    <property type="entry name" value="NAD(P)-bd_dom_sf"/>
</dbReference>
<keyword evidence="2 3" id="KW-0560">Oxidoreductase</keyword>
<evidence type="ECO:0000313" key="3">
    <source>
        <dbReference type="EMBL" id="CUO78478.1"/>
    </source>
</evidence>
<reference evidence="3 4" key="1">
    <citation type="submission" date="2015-09" db="EMBL/GenBank/DDBJ databases">
        <authorList>
            <consortium name="Pathogen Informatics"/>
        </authorList>
    </citation>
    <scope>NUCLEOTIDE SEQUENCE [LARGE SCALE GENOMIC DNA]</scope>
    <source>
        <strain evidence="3 4">2789STDY5834880</strain>
    </source>
</reference>
<dbReference type="GO" id="GO:0016491">
    <property type="term" value="F:oxidoreductase activity"/>
    <property type="evidence" value="ECO:0007669"/>
    <property type="project" value="UniProtKB-KW"/>
</dbReference>
<proteinExistence type="inferred from homology"/>
<dbReference type="GO" id="GO:0016020">
    <property type="term" value="C:membrane"/>
    <property type="evidence" value="ECO:0007669"/>
    <property type="project" value="TreeGrafter"/>
</dbReference>
<comment type="similarity">
    <text evidence="1">Belongs to the short-chain dehydrogenases/reductases (SDR) family.</text>
</comment>
<dbReference type="EMBL" id="CZAI01000002">
    <property type="protein sequence ID" value="CUO78478.1"/>
    <property type="molecule type" value="Genomic_DNA"/>
</dbReference>
<dbReference type="SUPFAM" id="SSF51735">
    <property type="entry name" value="NAD(P)-binding Rossmann-fold domains"/>
    <property type="match status" value="1"/>
</dbReference>
<evidence type="ECO:0000256" key="2">
    <source>
        <dbReference type="ARBA" id="ARBA00023002"/>
    </source>
</evidence>
<dbReference type="EC" id="1.-.-.-" evidence="3"/>
<dbReference type="PRINTS" id="PR00081">
    <property type="entry name" value="GDHRDH"/>
</dbReference>
<dbReference type="STRING" id="47678.ERS852494_00716"/>
<accession>A0A174HZD7</accession>
<dbReference type="PANTHER" id="PTHR44196">
    <property type="entry name" value="DEHYDROGENASE/REDUCTASE SDR FAMILY MEMBER 7B"/>
    <property type="match status" value="1"/>
</dbReference>
<evidence type="ECO:0000313" key="4">
    <source>
        <dbReference type="Proteomes" id="UP000095657"/>
    </source>
</evidence>
<dbReference type="Gene3D" id="3.40.50.720">
    <property type="entry name" value="NAD(P)-binding Rossmann-like Domain"/>
    <property type="match status" value="1"/>
</dbReference>
<dbReference type="AlphaFoldDB" id="A0A174HZD7"/>
<gene>
    <name evidence="3" type="ORF">ERS852494_00716</name>
</gene>